<protein>
    <submittedName>
        <fullName evidence="2">Uncharacterized protein</fullName>
    </submittedName>
</protein>
<sequence length="62" mass="7009">MIEKLLLASILTFSFSLFTDMGLSSYTYKLAKTNSHHQEALSLTQRRQTNDKSVLEADTVVD</sequence>
<evidence type="ECO:0000313" key="2">
    <source>
        <dbReference type="EMBL" id="RUS99618.1"/>
    </source>
</evidence>
<dbReference type="EMBL" id="RSCM01000001">
    <property type="protein sequence ID" value="RUS99618.1"/>
    <property type="molecule type" value="Genomic_DNA"/>
</dbReference>
<dbReference type="AlphaFoldDB" id="A0A3S1AFN1"/>
<dbReference type="OrthoDB" id="495823at2"/>
<proteinExistence type="predicted"/>
<comment type="caution">
    <text evidence="2">The sequence shown here is derived from an EMBL/GenBank/DDBJ whole genome shotgun (WGS) entry which is preliminary data.</text>
</comment>
<dbReference type="RefSeq" id="WP_127051809.1">
    <property type="nucleotide sequence ID" value="NZ_RSCM01000001.1"/>
</dbReference>
<gene>
    <name evidence="2" type="ORF">DSM107003_02020</name>
</gene>
<evidence type="ECO:0000313" key="3">
    <source>
        <dbReference type="Proteomes" id="UP000276103"/>
    </source>
</evidence>
<keyword evidence="3" id="KW-1185">Reference proteome</keyword>
<organism evidence="2 3">
    <name type="scientific">Trichormus variabilis SAG 1403-4b</name>
    <dbReference type="NCBI Taxonomy" id="447716"/>
    <lineage>
        <taxon>Bacteria</taxon>
        <taxon>Bacillati</taxon>
        <taxon>Cyanobacteriota</taxon>
        <taxon>Cyanophyceae</taxon>
        <taxon>Nostocales</taxon>
        <taxon>Nostocaceae</taxon>
        <taxon>Trichormus</taxon>
    </lineage>
</organism>
<accession>A0A3S1AFN1</accession>
<name>A0A3S1AFN1_ANAVA</name>
<reference evidence="2 3" key="1">
    <citation type="journal article" date="2019" name="Genome Biol. Evol.">
        <title>Day and night: Metabolic profiles and evolutionary relationships of six axenic non-marine cyanobacteria.</title>
        <authorList>
            <person name="Will S.E."/>
            <person name="Henke P."/>
            <person name="Boedeker C."/>
            <person name="Huang S."/>
            <person name="Brinkmann H."/>
            <person name="Rohde M."/>
            <person name="Jarek M."/>
            <person name="Friedl T."/>
            <person name="Seufert S."/>
            <person name="Schumacher M."/>
            <person name="Overmann J."/>
            <person name="Neumann-Schaal M."/>
            <person name="Petersen J."/>
        </authorList>
    </citation>
    <scope>NUCLEOTIDE SEQUENCE [LARGE SCALE GENOMIC DNA]</scope>
    <source>
        <strain evidence="2 3">SAG 1403-4b</strain>
    </source>
</reference>
<dbReference type="Proteomes" id="UP000276103">
    <property type="component" value="Unassembled WGS sequence"/>
</dbReference>
<feature type="region of interest" description="Disordered" evidence="1">
    <location>
        <begin position="39"/>
        <end position="62"/>
    </location>
</feature>
<evidence type="ECO:0000256" key="1">
    <source>
        <dbReference type="SAM" id="MobiDB-lite"/>
    </source>
</evidence>